<dbReference type="Proteomes" id="UP000829685">
    <property type="component" value="Unassembled WGS sequence"/>
</dbReference>
<dbReference type="EMBL" id="JAFIMR010000010">
    <property type="protein sequence ID" value="KAI1873466.1"/>
    <property type="molecule type" value="Genomic_DNA"/>
</dbReference>
<keyword evidence="3" id="KW-1185">Reference proteome</keyword>
<dbReference type="SUPFAM" id="SSF52047">
    <property type="entry name" value="RNI-like"/>
    <property type="match status" value="1"/>
</dbReference>
<feature type="region of interest" description="Disordered" evidence="1">
    <location>
        <begin position="705"/>
        <end position="729"/>
    </location>
</feature>
<feature type="compositionally biased region" description="Basic and acidic residues" evidence="1">
    <location>
        <begin position="593"/>
        <end position="603"/>
    </location>
</feature>
<dbReference type="AlphaFoldDB" id="A0A9P9WP74"/>
<feature type="compositionally biased region" description="Acidic residues" evidence="1">
    <location>
        <begin position="57"/>
        <end position="70"/>
    </location>
</feature>
<name>A0A9P9WP74_9PEZI</name>
<proteinExistence type="predicted"/>
<protein>
    <submittedName>
        <fullName evidence="2">Uncharacterized protein</fullName>
    </submittedName>
</protein>
<comment type="caution">
    <text evidence="2">The sequence shown here is derived from an EMBL/GenBank/DDBJ whole genome shotgun (WGS) entry which is preliminary data.</text>
</comment>
<dbReference type="InterPro" id="IPR032675">
    <property type="entry name" value="LRR_dom_sf"/>
</dbReference>
<evidence type="ECO:0000256" key="1">
    <source>
        <dbReference type="SAM" id="MobiDB-lite"/>
    </source>
</evidence>
<gene>
    <name evidence="2" type="ORF">JX265_005088</name>
</gene>
<evidence type="ECO:0000313" key="2">
    <source>
        <dbReference type="EMBL" id="KAI1873466.1"/>
    </source>
</evidence>
<organism evidence="2 3">
    <name type="scientific">Neoarthrinium moseri</name>
    <dbReference type="NCBI Taxonomy" id="1658444"/>
    <lineage>
        <taxon>Eukaryota</taxon>
        <taxon>Fungi</taxon>
        <taxon>Dikarya</taxon>
        <taxon>Ascomycota</taxon>
        <taxon>Pezizomycotina</taxon>
        <taxon>Sordariomycetes</taxon>
        <taxon>Xylariomycetidae</taxon>
        <taxon>Amphisphaeriales</taxon>
        <taxon>Apiosporaceae</taxon>
        <taxon>Neoarthrinium</taxon>
    </lineage>
</organism>
<feature type="region of interest" description="Disordered" evidence="1">
    <location>
        <begin position="1"/>
        <end position="127"/>
    </location>
</feature>
<reference evidence="2" key="1">
    <citation type="submission" date="2021-03" db="EMBL/GenBank/DDBJ databases">
        <title>Revisited historic fungal species revealed as producer of novel bioactive compounds through whole genome sequencing and comparative genomics.</title>
        <authorList>
            <person name="Vignolle G.A."/>
            <person name="Hochenegger N."/>
            <person name="Mach R.L."/>
            <person name="Mach-Aigner A.R."/>
            <person name="Javad Rahimi M."/>
            <person name="Salim K.A."/>
            <person name="Chan C.M."/>
            <person name="Lim L.B.L."/>
            <person name="Cai F."/>
            <person name="Druzhinina I.S."/>
            <person name="U'Ren J.M."/>
            <person name="Derntl C."/>
        </authorList>
    </citation>
    <scope>NUCLEOTIDE SEQUENCE</scope>
    <source>
        <strain evidence="2">TUCIM 5799</strain>
    </source>
</reference>
<feature type="compositionally biased region" description="Basic residues" evidence="1">
    <location>
        <begin position="96"/>
        <end position="106"/>
    </location>
</feature>
<evidence type="ECO:0000313" key="3">
    <source>
        <dbReference type="Proteomes" id="UP000829685"/>
    </source>
</evidence>
<dbReference type="Gene3D" id="3.80.10.10">
    <property type="entry name" value="Ribonuclease Inhibitor"/>
    <property type="match status" value="1"/>
</dbReference>
<feature type="region of interest" description="Disordered" evidence="1">
    <location>
        <begin position="581"/>
        <end position="643"/>
    </location>
</feature>
<accession>A0A9P9WP74</accession>
<sequence>MDWDSDSASSASPSQPTRHMPRRAAKLKEPARVTRSSVAHPSASDRDGAPSFAGLSDAEEDSDSDSEGDGDESRNFVAHHGGRKRGPVDNETLASKRPRRNPRRHTQPPTTPRRSAHKASARSSAKKAGPVTIEAQVVLAGNWVMLPYMVWLNIFEHVAAPIRDPSARAEDITVASRTLLNASRSAKTLSEPALTSLYRFADLTPAGALVLSKLLAVPKDSVAFNYWPKIETLRIEVGDTLVKKVQGNYVSLPALVQSLPRLKAVLLHHSLDKEPYRDLDAHIRWRYPQELFDAYSFVPQGELGPTDKRKPTELRSWVWNARFAGDQCCLDKLPLIHQSPSFCTLRKVSFVNYQVPSLNTKLSDEAAVLEMDLPEIRNLAAAIAALPRLEHLVFESSTMVNGHLLNMLPDNLKHLQLINCWDVTAEALQDYLLTHGSSMRKLTFDHCQALNLAFLPVLGVACPRLTHLSMNMKYFRALESSGSADPYYESLLEEGQVPTWPSSLQHLDIQHMRFRGESPVPVATTFFKSLVDSASNLPDLRRLTLNAKLQASWKERSKFRNKWEHKLADIFKRSWDEPRATPQRRYVPPAKPLRRDSDTKERLNISTTPVRRSTRIAEQPPTPPTPTDDVPTQSERERANVRRVRKETLKLAIPGRGYRADDEDSEDELSAAVDTPENLPIFKQRLCDVVAVSIDDQKIGEYQFDADDFLDDPPSDDDAEWDGNDMEFD</sequence>
<feature type="compositionally biased region" description="Low complexity" evidence="1">
    <location>
        <begin position="1"/>
        <end position="14"/>
    </location>
</feature>